<name>A0AA40KLR0_9HYME</name>
<comment type="caution">
    <text evidence="1">The sequence shown here is derived from an EMBL/GenBank/DDBJ whole genome shotgun (WGS) entry which is preliminary data.</text>
</comment>
<evidence type="ECO:0000313" key="2">
    <source>
        <dbReference type="Proteomes" id="UP001177670"/>
    </source>
</evidence>
<evidence type="ECO:0000313" key="1">
    <source>
        <dbReference type="EMBL" id="KAK1124916.1"/>
    </source>
</evidence>
<organism evidence="1 2">
    <name type="scientific">Melipona bicolor</name>
    <dbReference type="NCBI Taxonomy" id="60889"/>
    <lineage>
        <taxon>Eukaryota</taxon>
        <taxon>Metazoa</taxon>
        <taxon>Ecdysozoa</taxon>
        <taxon>Arthropoda</taxon>
        <taxon>Hexapoda</taxon>
        <taxon>Insecta</taxon>
        <taxon>Pterygota</taxon>
        <taxon>Neoptera</taxon>
        <taxon>Endopterygota</taxon>
        <taxon>Hymenoptera</taxon>
        <taxon>Apocrita</taxon>
        <taxon>Aculeata</taxon>
        <taxon>Apoidea</taxon>
        <taxon>Anthophila</taxon>
        <taxon>Apidae</taxon>
        <taxon>Melipona</taxon>
    </lineage>
</organism>
<dbReference type="EMBL" id="JAHYIQ010000017">
    <property type="protein sequence ID" value="KAK1124916.1"/>
    <property type="molecule type" value="Genomic_DNA"/>
</dbReference>
<keyword evidence="2" id="KW-1185">Reference proteome</keyword>
<dbReference type="AlphaFoldDB" id="A0AA40KLR0"/>
<proteinExistence type="predicted"/>
<sequence>MPGGRRGLVAPQNTFLENIIRRSSSQHCGDVYAFIQTKFQRNQLHFEGGQ</sequence>
<dbReference type="Proteomes" id="UP001177670">
    <property type="component" value="Unassembled WGS sequence"/>
</dbReference>
<accession>A0AA40KLR0</accession>
<protein>
    <submittedName>
        <fullName evidence="1">Uncharacterized protein</fullName>
    </submittedName>
</protein>
<reference evidence="1" key="1">
    <citation type="submission" date="2021-10" db="EMBL/GenBank/DDBJ databases">
        <title>Melipona bicolor Genome sequencing and assembly.</title>
        <authorList>
            <person name="Araujo N.S."/>
            <person name="Arias M.C."/>
        </authorList>
    </citation>
    <scope>NUCLEOTIDE SEQUENCE</scope>
    <source>
        <strain evidence="1">USP_2M_L1-L4_2017</strain>
        <tissue evidence="1">Whole body</tissue>
    </source>
</reference>
<gene>
    <name evidence="1" type="ORF">K0M31_006263</name>
</gene>